<dbReference type="Proteomes" id="UP000728185">
    <property type="component" value="Unassembled WGS sequence"/>
</dbReference>
<evidence type="ECO:0000256" key="2">
    <source>
        <dbReference type="SAM" id="MobiDB-lite"/>
    </source>
</evidence>
<evidence type="ECO:0000313" key="4">
    <source>
        <dbReference type="Proteomes" id="UP000728185"/>
    </source>
</evidence>
<organism evidence="3 4">
    <name type="scientific">Fasciolopsis buskii</name>
    <dbReference type="NCBI Taxonomy" id="27845"/>
    <lineage>
        <taxon>Eukaryota</taxon>
        <taxon>Metazoa</taxon>
        <taxon>Spiralia</taxon>
        <taxon>Lophotrochozoa</taxon>
        <taxon>Platyhelminthes</taxon>
        <taxon>Trematoda</taxon>
        <taxon>Digenea</taxon>
        <taxon>Plagiorchiida</taxon>
        <taxon>Echinostomata</taxon>
        <taxon>Echinostomatoidea</taxon>
        <taxon>Fasciolidae</taxon>
        <taxon>Fasciolopsis</taxon>
    </lineage>
</organism>
<evidence type="ECO:0000313" key="3">
    <source>
        <dbReference type="EMBL" id="KAA0185168.1"/>
    </source>
</evidence>
<sequence>MSDRRAELEQKKAKLQAIRESKKRREETRKLLADDKGLDVNHTNSTVDLRQTTEEIFRDLGIPTGDELNGTIPEQALQEDGLTE</sequence>
<accession>A0A8E0VGV7</accession>
<protein>
    <submittedName>
        <fullName evidence="3">Cytoplasmic dynein 1 intermediate chain</fullName>
    </submittedName>
</protein>
<keyword evidence="4" id="KW-1185">Reference proteome</keyword>
<name>A0A8E0VGV7_9TREM</name>
<reference evidence="3" key="1">
    <citation type="submission" date="2019-05" db="EMBL/GenBank/DDBJ databases">
        <title>Annotation for the trematode Fasciolopsis buski.</title>
        <authorList>
            <person name="Choi Y.-J."/>
        </authorList>
    </citation>
    <scope>NUCLEOTIDE SEQUENCE</scope>
    <source>
        <strain evidence="3">HT</strain>
        <tissue evidence="3">Whole worm</tissue>
    </source>
</reference>
<proteinExistence type="predicted"/>
<comment type="caution">
    <text evidence="3">The sequence shown here is derived from an EMBL/GenBank/DDBJ whole genome shotgun (WGS) entry which is preliminary data.</text>
</comment>
<dbReference type="AlphaFoldDB" id="A0A8E0VGV7"/>
<gene>
    <name evidence="3" type="ORF">FBUS_10285</name>
</gene>
<dbReference type="EMBL" id="LUCM01010655">
    <property type="protein sequence ID" value="KAA0185168.1"/>
    <property type="molecule type" value="Genomic_DNA"/>
</dbReference>
<feature type="region of interest" description="Disordered" evidence="2">
    <location>
        <begin position="62"/>
        <end position="84"/>
    </location>
</feature>
<keyword evidence="1" id="KW-0175">Coiled coil</keyword>
<dbReference type="OrthoDB" id="4189at2759"/>
<evidence type="ECO:0000256" key="1">
    <source>
        <dbReference type="SAM" id="Coils"/>
    </source>
</evidence>
<feature type="coiled-coil region" evidence="1">
    <location>
        <begin position="1"/>
        <end position="28"/>
    </location>
</feature>